<dbReference type="GO" id="GO:0005737">
    <property type="term" value="C:cytoplasm"/>
    <property type="evidence" value="ECO:0007669"/>
    <property type="project" value="InterPro"/>
</dbReference>
<dbReference type="PANTHER" id="PTHR32305">
    <property type="match status" value="1"/>
</dbReference>
<dbReference type="InterPro" id="IPR031325">
    <property type="entry name" value="RHS_repeat"/>
</dbReference>
<protein>
    <submittedName>
        <fullName evidence="6">RHS repeat-associated core domain</fullName>
    </submittedName>
</protein>
<dbReference type="EMBL" id="CP014782">
    <property type="protein sequence ID" value="AQS38169.1"/>
    <property type="molecule type" value="Genomic_DNA"/>
</dbReference>
<comment type="subcellular location">
    <subcellularLocation>
        <location evidence="1">Secreted</location>
    </subcellularLocation>
</comment>
<dbReference type="NCBIfam" id="TIGR03696">
    <property type="entry name" value="Rhs_assc_core"/>
    <property type="match status" value="1"/>
</dbReference>
<dbReference type="InterPro" id="IPR003284">
    <property type="entry name" value="Sal_SpvB"/>
</dbReference>
<dbReference type="Proteomes" id="UP000189545">
    <property type="component" value="Chromosome"/>
</dbReference>
<dbReference type="Pfam" id="PF05593">
    <property type="entry name" value="RHS_repeat"/>
    <property type="match status" value="1"/>
</dbReference>
<dbReference type="InterPro" id="IPR006530">
    <property type="entry name" value="YD"/>
</dbReference>
<dbReference type="InterPro" id="IPR022385">
    <property type="entry name" value="Rhs_assc_core"/>
</dbReference>
<organism evidence="6 7">
    <name type="scientific">Shewanella psychrophila</name>
    <dbReference type="NCBI Taxonomy" id="225848"/>
    <lineage>
        <taxon>Bacteria</taxon>
        <taxon>Pseudomonadati</taxon>
        <taxon>Pseudomonadota</taxon>
        <taxon>Gammaproteobacteria</taxon>
        <taxon>Alteromonadales</taxon>
        <taxon>Shewanellaceae</taxon>
        <taxon>Shewanella</taxon>
    </lineage>
</organism>
<evidence type="ECO:0000256" key="1">
    <source>
        <dbReference type="ARBA" id="ARBA00004613"/>
    </source>
</evidence>
<feature type="region of interest" description="Disordered" evidence="5">
    <location>
        <begin position="2608"/>
        <end position="2635"/>
    </location>
</feature>
<feature type="compositionally biased region" description="Polar residues" evidence="5">
    <location>
        <begin position="2608"/>
        <end position="2628"/>
    </location>
</feature>
<dbReference type="PROSITE" id="PS00018">
    <property type="entry name" value="EF_HAND_1"/>
    <property type="match status" value="1"/>
</dbReference>
<dbReference type="NCBIfam" id="TIGR01643">
    <property type="entry name" value="YD_repeat_2x"/>
    <property type="match status" value="1"/>
</dbReference>
<proteinExistence type="predicted"/>
<evidence type="ECO:0000313" key="7">
    <source>
        <dbReference type="Proteomes" id="UP000189545"/>
    </source>
</evidence>
<keyword evidence="2" id="KW-0964">Secreted</keyword>
<gene>
    <name evidence="6" type="ORF">Sps_03022</name>
</gene>
<sequence>MNFQSGYWFYCCEVVKSLCKSVSRPFLKGSRNTVYKIEFKHINTSRLIKMIGVLSYFILTSTSQAAQCISMSESPGAYNYDEHVSILEGTSVVKQFWTVEASAFEYSRNHMNYTELRDIKVQICTLDNTLIKTIDIPKSSTSIKMLKIDQELLNGVYGDYFIKYIIRTHEYEWENQIDNWQRYHSYLSQKRVTLYKNQAPTVTLSNSNIMVERGQLAEVTVSVDDPAGKLKKVPFVIVGNSWPYWMPDVTQCSVNTAYRQVCQFQVTNSQSIVGVHTLEALVTDEFNLTGRVFGKITVKETNTAPRVTVSLDKAKIGPGQSVNLIATATDSDTASSNKINMIRWCFSTNGTTNNCTQIISDNSNTSDQCFLLDNGASAKCSYSKTFTAAGSYTLWAEVSDSTTSAYTKSLPSTVKVIAAPTVKMSTTGSFVLGNTITLTAESNAGQLQICYGPKGVSKASCKISLKSCSSLSCSINLPLSSGNFSTGQYDFYAYASDGINAAVNHSVTRSIYGTYTVSAPSVVGANYPGTIVSVKGAYNKIGNDNNPVTKVELYANDALVSTLQNSIPQNFSLNFTLGNVANYQFKFKLIDGNSNQIWSVPIIFNLDITPPSSSPVVTGPGNTTDGRIALNATNVANANKYEWFEYTACPSSAQTGLFKGGTSSPTIVLQKESYFQNASYCYCARATNPNGDGPIGTGSQCAQVTVNIPDLDAGFTRFDPSLSLTVNDAYDLKWFNDSVAAEKSYVLESKIGQPGSNNDWTPIQLNADATQYRVVTLSPGDVSYRIKACNANNICSNGQVLTVNHQVPYIHSAVYLAATVSKPAEILFEGLGMTGLLSANVQIRNSAETFSFTVYKSAGDSSTQYRFTPSSDVLTGLDNGGLRLRVNNAVGHASIEFDKTGSSDREYIDLIEASPTVSAQGVVYVSAGQSVHALKDGNNLTNWPFTLPSGTPEAVRLKAAPTLDKDINANDIIYVGATNRYVYKLGQINQTPGPHILWQTRIRGEVYAKAQLLNEADQYNNNQLRKLLYVGAVANGGNDVSGLYALNAETGEEHFMYPLVSGVKQQPKIFTNGDMHITTEDDQLHIINRQALGPFALRWQDIDSSLIKSNLDELTDWQIPEDANVPLRSFAGLFYGLLGRSPTRAELTFFAYAYWQGMRENEITAAFLGSDSGLMRFPTADSAEMFIDKLFTNLFPSENDKASAGDLTRAQWVNLLQLGHPRSEVAYRLIQTEDYFAYSANAIALVTQVFYDHCNCNENIDSDRDGVLDTVEIELGYNPLDPRDLLIDEPVLNATEPQMGDFSLSWQTVSSPDSARSVYYRISESINNQADAVLVTDYSANNYGLLKVSGNYTYQVQACIHSQICSQWSNQASVDVGDSIVEAGVQPEAAPEYTAQFDGPSLDEIVTSAEFGLTAGEFRVTEAGAASYTLPFALPTGIAGVAPQLGLAYNSQSGEGLAGVGWNLQGQSIISRCGSSKLVDGFNKPVKFNDNDHFCLDGQRLLLKTGTEGQPGSTYVTEVNNQQLITYQSNDSFTVEGKDKSLSTYGDSDNSKVLAFVGLFNPVEVTQTWLLSQSQDNLRQTSNQIVYQYQEGLGENEKVLSEITYSGNRVELDYEFNGTTKSAGYIEDQRYAQRADLKGVSVYNHDGEKVREYKFSFKVNGIGQRQLTSIRECGLGNVCKKPVMFTYRDVFSHDFNDMSGRQVLNTGSGSMLRQAMIMDTNNDGINEVVTLTQVNGVKVKLCVGSHVNPTQACQVFDRYDEADFNTRLVPTDPDGDGLLQFLINKSNNRSDAKWIQIDVLSDGSLSEPTSLPLTGDISVGLNLRPQDFDGDGYNDLVETIDDRIYIRGWDNNTASYNSPVKVILSGYNNHKLNIKSGWQSVDINRDGIGDLMGWKDCGDNCGGAEGSELIFYTSTFVPASENPCSIDNRRTDRGTFVDGSYCPPSIGDTYQAKFYQKIAVKGKHALAADINGDGLTDIVVYNTETNRWQYHINTGYYFAIGTDFTSATQLNSSITPILVDLDGDGRIELVFHNDDDQKWYRYEWTNSESYTAFAPMTGGFEKLLPALSDWTFSPPDDGMTDPANRRVEYGMFADADNDGRLDFVYKHDSPGNAYNSLVFYSAGDRVIHPGLMDTVTTGSGIETRISYGSMTDESLYSKGSGLPTDVPVTGAATRIMNITGTGTLVASVATDAPTQYASEEVKVSYRYAGARAQFGRGNLGFASITTQLDKQGVSFTTTTEYAQQFPLTGMPIRTIKRANGTVISAAENRYLVTESEISANHLVRSVYQQESRDCQAIVDSISGTGVTASAFNCQQLITVQDEFANVTSTQTGHYDVSDPLTFVSMEDEFTAALKPASLKSLVSSNEYGSTDTSKRFGRLSKATVTHSRGALSELRTSEFTYFDNGMISQEIIEPDGACDTKLTTDYQYDDLGNLTNKTVYNDASCQTALSRSSVIEYDASGRYVIKSTSNGVVTSEAITRNALGQVTKAKNTDGVETQVIFDAFGSEVARYGASGAQGSKLNKTCDEGVSYCYTMVQTSVNGVVSKKQYIDDAGRGYKESSLDVLGNWHTNEQTYDKYGRVVSAVAPGLVPVTSEYDALDRVISSNEDNTGLSSSHSFSGRQQTSSISGDIPGGEQSKSTVYNALGEQYQVIDELSNTLTYTYDVFGALDTVHSSVDNRVLSDIDYDKLGRKTSMQDENRGNWTYEYDALGQLTKQTDARGVITEVYYDNLGRKIHQKVTGTADVVSEDMFWAYGSGDNKHRLIRESIGNGSGGSWSRYFYYDNLGRGVATLTNLDGTTNCVAKAVFNSANNDLRMVDDTLADPIASRCVIQQTQFDQYGRVFQQFDDYRRKSDGTFVEARGLRQHYQNNQVLKQQEAREGTAGRIYHEIVTINENGLLTEYNKGNQAMTLSYDVANRLDGISSGDHLQTDVYVHDSMNNLTSRLFASSTEQSFDYDALNRVTHVNGVERYQYDNNGNLKHKDGWTLGFDGDNKPLHGVTSRSKLGQATETYGYDANGNQISGLKDGAAWRSFNYSGRNKATEITVGDKTTRFSYDANNNRFKRTDSQGTIFYVGNLELTLKPATSTGQSQTYIKRYLGDAMQTYYADGNAMLRWLYKDQLGSVIAITNDSGKLVKRFSYDVFGQQTEIVPTEADRIAHYEHTAMSAVLLADISPNTRSYTGHEPVDFDGDKRIIHMNGRMYDAALGRMLQADPVVQAPDNLQNFNAYSYVLNNPLNATDPSGYSFKSILKGVMKITGAWFAHEFLNSVPVLNSVVSVVLNVIPGCQVWCSALYNGMSTFVATGSLTSGLKVGAISAAAGYALQGIGEHFTGVGKLNSAAIDSGIWAQDGFVKFGGNMLTAGQAASQIGAHALVGGLSSTLQGGKFGHGFFSAGVTKGAGGVFLSGGGGLEASQVLKGTVASAIIGGTASAVSGGKFANGARMGAMQYLLNQAQSWSVNKYNALQREAEYFQKMGNQVIDSARMALSVDFNVTVSAPSSENVRDFAGGASIGLGVLASGALIFVPPAAPPLAYASMSLGTFSAGTDAYIHYNDLQNMNTNNNAALGISWASFAAQKMLPRVLPAPARVPVSIILDSISTTTGTAVYLDGRNN</sequence>
<dbReference type="STRING" id="225848.Sps_03022"/>
<dbReference type="PANTHER" id="PTHR32305:SF15">
    <property type="entry name" value="PROTEIN RHSA-RELATED"/>
    <property type="match status" value="1"/>
</dbReference>
<evidence type="ECO:0000313" key="6">
    <source>
        <dbReference type="EMBL" id="AQS38169.1"/>
    </source>
</evidence>
<evidence type="ECO:0000256" key="3">
    <source>
        <dbReference type="ARBA" id="ARBA00022729"/>
    </source>
</evidence>
<reference evidence="6 7" key="1">
    <citation type="submission" date="2016-03" db="EMBL/GenBank/DDBJ databases">
        <title>Complete genome sequence of Shewanella psychrophila WP2, a deep sea bacterium isolated from west Pacific sediment.</title>
        <authorList>
            <person name="Xu G."/>
            <person name="Jian H."/>
        </authorList>
    </citation>
    <scope>NUCLEOTIDE SEQUENCE [LARGE SCALE GENOMIC DNA]</scope>
    <source>
        <strain evidence="6 7">WP2</strain>
    </source>
</reference>
<evidence type="ECO:0000256" key="5">
    <source>
        <dbReference type="SAM" id="MobiDB-lite"/>
    </source>
</evidence>
<dbReference type="Pfam" id="PF03534">
    <property type="entry name" value="SpvB"/>
    <property type="match status" value="1"/>
</dbReference>
<keyword evidence="4" id="KW-0843">Virulence</keyword>
<dbReference type="KEGG" id="spsw:Sps_03022"/>
<name>A0A1S6HRM3_9GAMM</name>
<dbReference type="InterPro" id="IPR018247">
    <property type="entry name" value="EF_Hand_1_Ca_BS"/>
</dbReference>
<dbReference type="InterPro" id="IPR013517">
    <property type="entry name" value="FG-GAP"/>
</dbReference>
<dbReference type="InterPro" id="IPR028994">
    <property type="entry name" value="Integrin_alpha_N"/>
</dbReference>
<dbReference type="GO" id="GO:0005576">
    <property type="term" value="C:extracellular region"/>
    <property type="evidence" value="ECO:0007669"/>
    <property type="project" value="UniProtKB-SubCell"/>
</dbReference>
<dbReference type="Gene3D" id="2.180.10.10">
    <property type="entry name" value="RHS repeat-associated core"/>
    <property type="match status" value="2"/>
</dbReference>
<accession>A0A1S6HRM3</accession>
<evidence type="ECO:0000256" key="2">
    <source>
        <dbReference type="ARBA" id="ARBA00022525"/>
    </source>
</evidence>
<evidence type="ECO:0000256" key="4">
    <source>
        <dbReference type="ARBA" id="ARBA00023026"/>
    </source>
</evidence>
<dbReference type="OrthoDB" id="9815903at2"/>
<dbReference type="SUPFAM" id="SSF69318">
    <property type="entry name" value="Integrin alpha N-terminal domain"/>
    <property type="match status" value="1"/>
</dbReference>
<dbReference type="InterPro" id="IPR050708">
    <property type="entry name" value="T6SS_VgrG/RHS"/>
</dbReference>
<keyword evidence="3" id="KW-0732">Signal</keyword>
<dbReference type="Pfam" id="PF13517">
    <property type="entry name" value="FG-GAP_3"/>
    <property type="match status" value="1"/>
</dbReference>
<keyword evidence="7" id="KW-1185">Reference proteome</keyword>